<accession>A0AAD5YD61</accession>
<dbReference type="Proteomes" id="UP001212997">
    <property type="component" value="Unassembled WGS sequence"/>
</dbReference>
<name>A0AAD5YD61_9APHY</name>
<dbReference type="EMBL" id="JANAWD010000288">
    <property type="protein sequence ID" value="KAJ3482104.1"/>
    <property type="molecule type" value="Genomic_DNA"/>
</dbReference>
<gene>
    <name evidence="1" type="ORF">NLI96_g7198</name>
</gene>
<sequence length="273" mass="29830">MSNQAPPHQPLPRHPNNFFTFRPLCEAVYDIMGLAIGDRQMVSKEVAKVWKYLPSEIRDLKFKADAKQERARLQYAGTETQNRAQTSIVPFTAPKTRSGPGKGQHLYLLAQRHTYHESGVFEEAAVERVDSGICSESNTTTHELARGFITDDLPGRTSAGFPMDGVSIASLALPRTSMVASEYGCSDPQDRYTDKALPPLIPSSEAVAGIDTSEPQSLEGILNWLNEGCIDPLSALTLSLDGGHALCRSPELEEVNLPGDGYENGLRLLTDAM</sequence>
<proteinExistence type="predicted"/>
<reference evidence="1" key="1">
    <citation type="submission" date="2022-07" db="EMBL/GenBank/DDBJ databases">
        <title>Genome Sequence of Physisporinus lineatus.</title>
        <authorList>
            <person name="Buettner E."/>
        </authorList>
    </citation>
    <scope>NUCLEOTIDE SEQUENCE</scope>
    <source>
        <strain evidence="1">VT162</strain>
    </source>
</reference>
<keyword evidence="2" id="KW-1185">Reference proteome</keyword>
<evidence type="ECO:0000313" key="1">
    <source>
        <dbReference type="EMBL" id="KAJ3482104.1"/>
    </source>
</evidence>
<organism evidence="1 2">
    <name type="scientific">Meripilus lineatus</name>
    <dbReference type="NCBI Taxonomy" id="2056292"/>
    <lineage>
        <taxon>Eukaryota</taxon>
        <taxon>Fungi</taxon>
        <taxon>Dikarya</taxon>
        <taxon>Basidiomycota</taxon>
        <taxon>Agaricomycotina</taxon>
        <taxon>Agaricomycetes</taxon>
        <taxon>Polyporales</taxon>
        <taxon>Meripilaceae</taxon>
        <taxon>Meripilus</taxon>
    </lineage>
</organism>
<dbReference type="AlphaFoldDB" id="A0AAD5YD61"/>
<evidence type="ECO:0000313" key="2">
    <source>
        <dbReference type="Proteomes" id="UP001212997"/>
    </source>
</evidence>
<protein>
    <submittedName>
        <fullName evidence="1">Uncharacterized protein</fullName>
    </submittedName>
</protein>
<comment type="caution">
    <text evidence="1">The sequence shown here is derived from an EMBL/GenBank/DDBJ whole genome shotgun (WGS) entry which is preliminary data.</text>
</comment>